<evidence type="ECO:0000256" key="3">
    <source>
        <dbReference type="ARBA" id="ARBA00022692"/>
    </source>
</evidence>
<dbReference type="Pfam" id="PF00005">
    <property type="entry name" value="ABC_tran"/>
    <property type="match status" value="1"/>
</dbReference>
<evidence type="ECO:0000256" key="8">
    <source>
        <dbReference type="ARBA" id="ARBA00024722"/>
    </source>
</evidence>
<evidence type="ECO:0000313" key="13">
    <source>
        <dbReference type="EMBL" id="SSW91360.1"/>
    </source>
</evidence>
<keyword evidence="15" id="KW-1185">Reference proteome</keyword>
<dbReference type="EMBL" id="QRDT01000011">
    <property type="protein sequence ID" value="RED33284.1"/>
    <property type="molecule type" value="Genomic_DNA"/>
</dbReference>
<dbReference type="NCBIfam" id="TIGR02857">
    <property type="entry name" value="CydD"/>
    <property type="match status" value="1"/>
</dbReference>
<dbReference type="InterPro" id="IPR003439">
    <property type="entry name" value="ABC_transporter-like_ATP-bd"/>
</dbReference>
<evidence type="ECO:0000313" key="12">
    <source>
        <dbReference type="EMBL" id="RED33284.1"/>
    </source>
</evidence>
<dbReference type="OrthoDB" id="9806127at2"/>
<dbReference type="CDD" id="cd18584">
    <property type="entry name" value="ABC_6TM_AarD_CydD"/>
    <property type="match status" value="1"/>
</dbReference>
<dbReference type="PANTHER" id="PTHR24221">
    <property type="entry name" value="ATP-BINDING CASSETTE SUB-FAMILY B"/>
    <property type="match status" value="1"/>
</dbReference>
<evidence type="ECO:0000256" key="2">
    <source>
        <dbReference type="ARBA" id="ARBA00005417"/>
    </source>
</evidence>
<dbReference type="AlphaFoldDB" id="A0A336JP43"/>
<dbReference type="EMBL" id="UFQQ01000011">
    <property type="protein sequence ID" value="SSW91360.1"/>
    <property type="molecule type" value="Genomic_DNA"/>
</dbReference>
<keyword evidence="3 9" id="KW-0812">Transmembrane</keyword>
<evidence type="ECO:0000256" key="9">
    <source>
        <dbReference type="SAM" id="Phobius"/>
    </source>
</evidence>
<evidence type="ECO:0000313" key="14">
    <source>
        <dbReference type="Proteomes" id="UP000252631"/>
    </source>
</evidence>
<sequence length="574" mass="59944">MTARSAPSAALLRSLRAVAGRHARIATSAAAFGGVLAVATAQLIAIAVDRLVFGHAALPAIMPLLALLAGVALLRAVAALLAERAAFEAAAKVRRHLFRRALERVSALGPVRLGAHPPGELVALLTDSLDAVAPLWRAWQPAIVRAAVVPVAVLAVVTWPDPLAAGILLVALPLLVWFSILAGQGAERASGERWAGLARLGGHLLDQIRGLPERKLAGTADNAVAAVKAAAERYGRETMAVLRIAFLSALVVEFVATAAIAGVAIAVGFRLLWGEIDFATGLFVLLLAPEFFAPLRDIGARRHAKLEALTALDKLAPLLDGPPAAGRSYVVAAPPAIRFDDVRVVHADGRVALDGFSLDIAAGEHVALVGLSGAGKSTVLALLLRFIEPSSGRVLIDGEPLSEIDPASWRRALVAMAQTPQFFEGSIADNVVMGRAATPDDAALREALCAADAATWVDRLPDGAATLLAERGANLSGGEAQRLALARAIYAAGPLLLFDEPTAHLDAEAQRVVMQGLARLREGRTVLTIAHRRETIAAADRVVVIERGRVAAQGTPAQILEGARDRSDAERSDA</sequence>
<evidence type="ECO:0000256" key="6">
    <source>
        <dbReference type="ARBA" id="ARBA00022989"/>
    </source>
</evidence>
<dbReference type="PROSITE" id="PS00211">
    <property type="entry name" value="ABC_TRANSPORTER_1"/>
    <property type="match status" value="1"/>
</dbReference>
<comment type="subcellular location">
    <subcellularLocation>
        <location evidence="1">Cell membrane</location>
        <topology evidence="1">Multi-pass membrane protein</topology>
    </subcellularLocation>
</comment>
<name>A0A336JP43_9BRAD</name>
<dbReference type="InterPro" id="IPR003593">
    <property type="entry name" value="AAA+_ATPase"/>
</dbReference>
<dbReference type="GO" id="GO:0140359">
    <property type="term" value="F:ABC-type transporter activity"/>
    <property type="evidence" value="ECO:0007669"/>
    <property type="project" value="InterPro"/>
</dbReference>
<dbReference type="InterPro" id="IPR027417">
    <property type="entry name" value="P-loop_NTPase"/>
</dbReference>
<dbReference type="GO" id="GO:0005886">
    <property type="term" value="C:plasma membrane"/>
    <property type="evidence" value="ECO:0007669"/>
    <property type="project" value="UniProtKB-SubCell"/>
</dbReference>
<comment type="function">
    <text evidence="8">Involved in beta-(1--&gt;2)glucan export. Transmembrane domains (TMD) form a pore in the inner membrane and the ATP-binding domain (NBD) is responsible for energy generation.</text>
</comment>
<organism evidence="13 14">
    <name type="scientific">Rhodopseudomonas pentothenatexigens</name>
    <dbReference type="NCBI Taxonomy" id="999699"/>
    <lineage>
        <taxon>Bacteria</taxon>
        <taxon>Pseudomonadati</taxon>
        <taxon>Pseudomonadota</taxon>
        <taxon>Alphaproteobacteria</taxon>
        <taxon>Hyphomicrobiales</taxon>
        <taxon>Nitrobacteraceae</taxon>
        <taxon>Rhodopseudomonas</taxon>
    </lineage>
</organism>
<dbReference type="Proteomes" id="UP000256343">
    <property type="component" value="Unassembled WGS sequence"/>
</dbReference>
<evidence type="ECO:0000259" key="11">
    <source>
        <dbReference type="PROSITE" id="PS50929"/>
    </source>
</evidence>
<dbReference type="Gene3D" id="1.20.1560.10">
    <property type="entry name" value="ABC transporter type 1, transmembrane domain"/>
    <property type="match status" value="1"/>
</dbReference>
<dbReference type="GO" id="GO:0005524">
    <property type="term" value="F:ATP binding"/>
    <property type="evidence" value="ECO:0007669"/>
    <property type="project" value="UniProtKB-KW"/>
</dbReference>
<dbReference type="GO" id="GO:0016887">
    <property type="term" value="F:ATP hydrolysis activity"/>
    <property type="evidence" value="ECO:0007669"/>
    <property type="project" value="InterPro"/>
</dbReference>
<dbReference type="SUPFAM" id="SSF90123">
    <property type="entry name" value="ABC transporter transmembrane region"/>
    <property type="match status" value="1"/>
</dbReference>
<dbReference type="RefSeq" id="WP_114358397.1">
    <property type="nucleotide sequence ID" value="NZ_QRDT01000011.1"/>
</dbReference>
<dbReference type="InterPro" id="IPR011527">
    <property type="entry name" value="ABC1_TM_dom"/>
</dbReference>
<dbReference type="Gene3D" id="3.40.50.300">
    <property type="entry name" value="P-loop containing nucleotide triphosphate hydrolases"/>
    <property type="match status" value="1"/>
</dbReference>
<proteinExistence type="inferred from homology"/>
<feature type="transmembrane region" description="Helical" evidence="9">
    <location>
        <begin position="142"/>
        <end position="159"/>
    </location>
</feature>
<feature type="transmembrane region" description="Helical" evidence="9">
    <location>
        <begin position="60"/>
        <end position="82"/>
    </location>
</feature>
<feature type="transmembrane region" description="Helical" evidence="9">
    <location>
        <begin position="165"/>
        <end position="183"/>
    </location>
</feature>
<comment type="similarity">
    <text evidence="2">Belongs to the ABC transporter superfamily.</text>
</comment>
<evidence type="ECO:0000313" key="15">
    <source>
        <dbReference type="Proteomes" id="UP000256343"/>
    </source>
</evidence>
<evidence type="ECO:0000256" key="4">
    <source>
        <dbReference type="ARBA" id="ARBA00022741"/>
    </source>
</evidence>
<feature type="domain" description="ABC transporter" evidence="10">
    <location>
        <begin position="337"/>
        <end position="572"/>
    </location>
</feature>
<dbReference type="Proteomes" id="UP000252631">
    <property type="component" value="Unassembled WGS sequence"/>
</dbReference>
<evidence type="ECO:0000259" key="10">
    <source>
        <dbReference type="PROSITE" id="PS50893"/>
    </source>
</evidence>
<feature type="transmembrane region" description="Helical" evidence="9">
    <location>
        <begin position="244"/>
        <end position="272"/>
    </location>
</feature>
<dbReference type="PROSITE" id="PS50929">
    <property type="entry name" value="ABC_TM1F"/>
    <property type="match status" value="1"/>
</dbReference>
<dbReference type="PROSITE" id="PS50893">
    <property type="entry name" value="ABC_TRANSPORTER_2"/>
    <property type="match status" value="1"/>
</dbReference>
<dbReference type="Pfam" id="PF00664">
    <property type="entry name" value="ABC_membrane"/>
    <property type="match status" value="1"/>
</dbReference>
<keyword evidence="5 13" id="KW-0067">ATP-binding</keyword>
<accession>A0A336JP43</accession>
<keyword evidence="7 9" id="KW-0472">Membrane</keyword>
<dbReference type="GO" id="GO:0042883">
    <property type="term" value="P:cysteine transport"/>
    <property type="evidence" value="ECO:0007669"/>
    <property type="project" value="InterPro"/>
</dbReference>
<dbReference type="SMART" id="SM00382">
    <property type="entry name" value="AAA"/>
    <property type="match status" value="1"/>
</dbReference>
<feature type="domain" description="ABC transmembrane type-1" evidence="11">
    <location>
        <begin position="25"/>
        <end position="299"/>
    </location>
</feature>
<keyword evidence="4" id="KW-0547">Nucleotide-binding</keyword>
<evidence type="ECO:0000256" key="1">
    <source>
        <dbReference type="ARBA" id="ARBA00004651"/>
    </source>
</evidence>
<reference evidence="12 15" key="2">
    <citation type="submission" date="2018-07" db="EMBL/GenBank/DDBJ databases">
        <title>Genomic Encyclopedia of Archaeal and Bacterial Type Strains, Phase II (KMG-II): from individual species to whole genera.</title>
        <authorList>
            <person name="Goeker M."/>
        </authorList>
    </citation>
    <scope>NUCLEOTIDE SEQUENCE [LARGE SCALE GENOMIC DNA]</scope>
    <source>
        <strain evidence="12 15">JA575</strain>
    </source>
</reference>
<dbReference type="PANTHER" id="PTHR24221:SF590">
    <property type="entry name" value="COMPONENT LINKED WITH THE ASSEMBLY OF CYTOCHROME' TRANSPORT TRANSMEMBRANE ATP-BINDING PROTEIN ABC TRANSPORTER CYDD-RELATED"/>
    <property type="match status" value="1"/>
</dbReference>
<evidence type="ECO:0000256" key="7">
    <source>
        <dbReference type="ARBA" id="ARBA00023136"/>
    </source>
</evidence>
<gene>
    <name evidence="12" type="ORF">BJ125_111121</name>
    <name evidence="13" type="ORF">SAMN05892882_111121</name>
</gene>
<keyword evidence="6 9" id="KW-1133">Transmembrane helix</keyword>
<evidence type="ECO:0000256" key="5">
    <source>
        <dbReference type="ARBA" id="ARBA00022840"/>
    </source>
</evidence>
<dbReference type="InterPro" id="IPR039421">
    <property type="entry name" value="Type_1_exporter"/>
</dbReference>
<feature type="transmembrane region" description="Helical" evidence="9">
    <location>
        <begin position="278"/>
        <end position="295"/>
    </location>
</feature>
<feature type="transmembrane region" description="Helical" evidence="9">
    <location>
        <begin position="25"/>
        <end position="48"/>
    </location>
</feature>
<dbReference type="InterPro" id="IPR014216">
    <property type="entry name" value="ABC_transptr_CydD"/>
</dbReference>
<dbReference type="InterPro" id="IPR017871">
    <property type="entry name" value="ABC_transporter-like_CS"/>
</dbReference>
<dbReference type="SUPFAM" id="SSF52540">
    <property type="entry name" value="P-loop containing nucleoside triphosphate hydrolases"/>
    <property type="match status" value="1"/>
</dbReference>
<dbReference type="InterPro" id="IPR036640">
    <property type="entry name" value="ABC1_TM_sf"/>
</dbReference>
<reference evidence="13 14" key="1">
    <citation type="submission" date="2017-08" db="EMBL/GenBank/DDBJ databases">
        <authorList>
            <person name="de Groot N.N."/>
        </authorList>
    </citation>
    <scope>NUCLEOTIDE SEQUENCE [LARGE SCALE GENOMIC DNA]</scope>
    <source>
        <strain evidence="13 14">JA575</strain>
    </source>
</reference>
<protein>
    <submittedName>
        <fullName evidence="13">ATP-binding cassette subfamily C protein CydD</fullName>
    </submittedName>
</protein>